<dbReference type="SUPFAM" id="SSF52540">
    <property type="entry name" value="P-loop containing nucleoside triphosphate hydrolases"/>
    <property type="match status" value="1"/>
</dbReference>
<gene>
    <name evidence="2" type="ORF">BLA60_00195</name>
</gene>
<feature type="domain" description="Orc1-like AAA ATPase" evidence="1">
    <location>
        <begin position="4"/>
        <end position="211"/>
    </location>
</feature>
<reference evidence="2 3" key="1">
    <citation type="submission" date="2016-12" db="EMBL/GenBank/DDBJ databases">
        <title>The draft genome sequence of Actinophytocola xinjiangensis.</title>
        <authorList>
            <person name="Wang W."/>
            <person name="Yuan L."/>
        </authorList>
    </citation>
    <scope>NUCLEOTIDE SEQUENCE [LARGE SCALE GENOMIC DNA]</scope>
    <source>
        <strain evidence="2 3">CGMCC 4.4663</strain>
    </source>
</reference>
<dbReference type="OrthoDB" id="4039313at2"/>
<organism evidence="2 3">
    <name type="scientific">Actinophytocola xinjiangensis</name>
    <dbReference type="NCBI Taxonomy" id="485602"/>
    <lineage>
        <taxon>Bacteria</taxon>
        <taxon>Bacillati</taxon>
        <taxon>Actinomycetota</taxon>
        <taxon>Actinomycetes</taxon>
        <taxon>Pseudonocardiales</taxon>
        <taxon>Pseudonocardiaceae</taxon>
    </lineage>
</organism>
<dbReference type="InterPro" id="IPR027417">
    <property type="entry name" value="P-loop_NTPase"/>
</dbReference>
<dbReference type="Gene3D" id="3.40.50.300">
    <property type="entry name" value="P-loop containing nucleotide triphosphate hydrolases"/>
    <property type="match status" value="1"/>
</dbReference>
<protein>
    <recommendedName>
        <fullName evidence="1">Orc1-like AAA ATPase domain-containing protein</fullName>
    </recommendedName>
</protein>
<dbReference type="Gene3D" id="1.25.40.10">
    <property type="entry name" value="Tetratricopeptide repeat domain"/>
    <property type="match status" value="1"/>
</dbReference>
<sequence length="808" mass="91623">MTDFIGRDRELRTCLDHLYSADLHGRVVDVAGLNGIGKTMFLERLAAAADDGPARVIRIDMRDHGIGEGYSGEFGPNASATMLLETLSRSKQILHRYFDDGHREFAEFRALARLDGPEADRQQGYNAITFGDAARVGTLTARVEVNAESATRDALRERQQRITDAFVAAWESSLRRRRRPVLVTIDAFDLVADDQIGWWLLRDLARHLPRTLVVLARTPTVRTWLKDTEFDQLPLDHFTRAETAECLRQRCSGVPVAEEVTDVVQRFTDGHPGGVGLVAELVLELGGPALDALTLRRTLDRLPTRTHQRWADLVDTILGAARQPRHRAAVEAAAVADTFTEGLLTKLTDSSQVQAADVIADLVRLRMIRQVVETSGRAHNSYRLHEFLRLAIEARTPARNRSRWLELHRLAAEHYFGALTELDGESYESWYAFEDPLWQHRKRRWLHHTGMLVERRAVTRSRFLLVFLKAFWWWGCYVPFEFNRGLLEDWHRTATIWANASEDVELVETELRRDRQFLEALATLLTSYPMGAPKPADAPWDQVRDQLLLVRSLTVDSLARGVRLTDAERRDVAFADALITVFLAHSIRFRAPGDPRAVRYYRAATSAFEKLDDDWNVVWMLYERADMAYESGDPAQAEDLLARAARHEFTRAGEDDDWDHEVQGNLHRLRGDLLWQRGETRAAGAAYGRAVRQAYWLHGAWQRGPDEYTSRFYLEMTGRAAERAAQLSPEAMAEFVAGLRTGGQEACHEVLPTDPAEPLTALFVAGPSPADLRTEGSDFMSRWRRDWEDCLDPVAGLDDLRAEPGSFG</sequence>
<evidence type="ECO:0000313" key="3">
    <source>
        <dbReference type="Proteomes" id="UP000185696"/>
    </source>
</evidence>
<dbReference type="InterPro" id="IPR011990">
    <property type="entry name" value="TPR-like_helical_dom_sf"/>
</dbReference>
<dbReference type="InterPro" id="IPR041664">
    <property type="entry name" value="AAA_16"/>
</dbReference>
<evidence type="ECO:0000259" key="1">
    <source>
        <dbReference type="Pfam" id="PF13191"/>
    </source>
</evidence>
<dbReference type="Pfam" id="PF13191">
    <property type="entry name" value="AAA_16"/>
    <property type="match status" value="1"/>
</dbReference>
<dbReference type="Proteomes" id="UP000185696">
    <property type="component" value="Unassembled WGS sequence"/>
</dbReference>
<dbReference type="AlphaFoldDB" id="A0A7Z0WSS9"/>
<proteinExistence type="predicted"/>
<accession>A0A7Z0WSS9</accession>
<keyword evidence="3" id="KW-1185">Reference proteome</keyword>
<comment type="caution">
    <text evidence="2">The sequence shown here is derived from an EMBL/GenBank/DDBJ whole genome shotgun (WGS) entry which is preliminary data.</text>
</comment>
<dbReference type="SUPFAM" id="SSF48452">
    <property type="entry name" value="TPR-like"/>
    <property type="match status" value="1"/>
</dbReference>
<dbReference type="EMBL" id="MSIF01000001">
    <property type="protein sequence ID" value="OLF13669.1"/>
    <property type="molecule type" value="Genomic_DNA"/>
</dbReference>
<name>A0A7Z0WSS9_9PSEU</name>
<dbReference type="RefSeq" id="WP_075130620.1">
    <property type="nucleotide sequence ID" value="NZ_MSIF01000001.1"/>
</dbReference>
<evidence type="ECO:0000313" key="2">
    <source>
        <dbReference type="EMBL" id="OLF13669.1"/>
    </source>
</evidence>